<reference evidence="2 3" key="1">
    <citation type="journal article" date="2018" name="Arch. Microbiol.">
        <title>New insights into the metabolic potential of the phototrophic purple bacterium Rhodopila globiformis DSM 161(T) from its draft genome sequence and evidence for a vanadium-dependent nitrogenase.</title>
        <authorList>
            <person name="Imhoff J.F."/>
            <person name="Rahn T."/>
            <person name="Kunzel S."/>
            <person name="Neulinger S.C."/>
        </authorList>
    </citation>
    <scope>NUCLEOTIDE SEQUENCE [LARGE SCALE GENOMIC DNA]</scope>
    <source>
        <strain evidence="2 3">DSM 161</strain>
    </source>
</reference>
<name>A0A2S6NHU1_RHOGL</name>
<comment type="caution">
    <text evidence="2">The sequence shown here is derived from an EMBL/GenBank/DDBJ whole genome shotgun (WGS) entry which is preliminary data.</text>
</comment>
<evidence type="ECO:0000313" key="2">
    <source>
        <dbReference type="EMBL" id="PPQ34129.1"/>
    </source>
</evidence>
<feature type="compositionally biased region" description="Basic and acidic residues" evidence="1">
    <location>
        <begin position="80"/>
        <end position="96"/>
    </location>
</feature>
<gene>
    <name evidence="2" type="ORF">CCS01_12150</name>
</gene>
<feature type="compositionally biased region" description="Polar residues" evidence="1">
    <location>
        <begin position="1"/>
        <end position="12"/>
    </location>
</feature>
<feature type="region of interest" description="Disordered" evidence="1">
    <location>
        <begin position="54"/>
        <end position="116"/>
    </location>
</feature>
<organism evidence="2 3">
    <name type="scientific">Rhodopila globiformis</name>
    <name type="common">Rhodopseudomonas globiformis</name>
    <dbReference type="NCBI Taxonomy" id="1071"/>
    <lineage>
        <taxon>Bacteria</taxon>
        <taxon>Pseudomonadati</taxon>
        <taxon>Pseudomonadota</taxon>
        <taxon>Alphaproteobacteria</taxon>
        <taxon>Acetobacterales</taxon>
        <taxon>Acetobacteraceae</taxon>
        <taxon>Rhodopila</taxon>
    </lineage>
</organism>
<proteinExistence type="predicted"/>
<dbReference type="AlphaFoldDB" id="A0A2S6NHU1"/>
<evidence type="ECO:0000313" key="3">
    <source>
        <dbReference type="Proteomes" id="UP000239724"/>
    </source>
</evidence>
<dbReference type="Proteomes" id="UP000239724">
    <property type="component" value="Unassembled WGS sequence"/>
</dbReference>
<feature type="region of interest" description="Disordered" evidence="1">
    <location>
        <begin position="1"/>
        <end position="27"/>
    </location>
</feature>
<dbReference type="EMBL" id="NHRY01000128">
    <property type="protein sequence ID" value="PPQ34129.1"/>
    <property type="molecule type" value="Genomic_DNA"/>
</dbReference>
<protein>
    <submittedName>
        <fullName evidence="2">Uncharacterized protein</fullName>
    </submittedName>
</protein>
<accession>A0A2S6NHU1</accession>
<evidence type="ECO:0000256" key="1">
    <source>
        <dbReference type="SAM" id="MobiDB-lite"/>
    </source>
</evidence>
<feature type="compositionally biased region" description="Basic and acidic residues" evidence="1">
    <location>
        <begin position="61"/>
        <end position="72"/>
    </location>
</feature>
<keyword evidence="3" id="KW-1185">Reference proteome</keyword>
<sequence>MDSDQPPGNQAANVLVRPGIAPSGTTAGALVRHRQAEPNDLRLQRHSREAEVVENGMDALTGRDHAAQEGVDRQGNGGGSEREQPTSPDDRGHLRLDLALPMDRHHPLRQCNREGQ</sequence>